<feature type="domain" description="Ig-like" evidence="2">
    <location>
        <begin position="99"/>
        <end position="207"/>
    </location>
</feature>
<dbReference type="InterPro" id="IPR007110">
    <property type="entry name" value="Ig-like_dom"/>
</dbReference>
<keyword evidence="4" id="KW-1185">Reference proteome</keyword>
<proteinExistence type="predicted"/>
<feature type="compositionally biased region" description="Low complexity" evidence="1">
    <location>
        <begin position="38"/>
        <end position="51"/>
    </location>
</feature>
<dbReference type="Proteomes" id="UP000509303">
    <property type="component" value="Chromosome"/>
</dbReference>
<accession>A0A7H8NBS8</accession>
<evidence type="ECO:0000313" key="4">
    <source>
        <dbReference type="Proteomes" id="UP000509303"/>
    </source>
</evidence>
<gene>
    <name evidence="3" type="ORF">HUT08_22790</name>
</gene>
<feature type="compositionally biased region" description="Gly residues" evidence="1">
    <location>
        <begin position="70"/>
        <end position="92"/>
    </location>
</feature>
<evidence type="ECO:0000256" key="1">
    <source>
        <dbReference type="SAM" id="MobiDB-lite"/>
    </source>
</evidence>
<name>A0A7H8NBS8_9ACTN</name>
<protein>
    <recommendedName>
        <fullName evidence="2">Ig-like domain-containing protein</fullName>
    </recommendedName>
</protein>
<reference evidence="3 4" key="1">
    <citation type="submission" date="2020-06" db="EMBL/GenBank/DDBJ databases">
        <title>Genome mining for natural products.</title>
        <authorList>
            <person name="Zhang B."/>
            <person name="Shi J."/>
            <person name="Ge H."/>
        </authorList>
    </citation>
    <scope>NUCLEOTIDE SEQUENCE [LARGE SCALE GENOMIC DNA]</scope>
    <source>
        <strain evidence="3 4">NA00687</strain>
    </source>
</reference>
<dbReference type="PROSITE" id="PS50835">
    <property type="entry name" value="IG_LIKE"/>
    <property type="match status" value="1"/>
</dbReference>
<feature type="compositionally biased region" description="Gly residues" evidence="1">
    <location>
        <begin position="52"/>
        <end position="62"/>
    </location>
</feature>
<dbReference type="AlphaFoldDB" id="A0A7H8NBS8"/>
<dbReference type="EMBL" id="CP054929">
    <property type="protein sequence ID" value="QKW51891.1"/>
    <property type="molecule type" value="Genomic_DNA"/>
</dbReference>
<evidence type="ECO:0000259" key="2">
    <source>
        <dbReference type="PROSITE" id="PS50835"/>
    </source>
</evidence>
<organism evidence="3 4">
    <name type="scientific">Streptomyces buecherae</name>
    <dbReference type="NCBI Taxonomy" id="2763006"/>
    <lineage>
        <taxon>Bacteria</taxon>
        <taxon>Bacillati</taxon>
        <taxon>Actinomycetota</taxon>
        <taxon>Actinomycetes</taxon>
        <taxon>Kitasatosporales</taxon>
        <taxon>Streptomycetaceae</taxon>
        <taxon>Streptomyces</taxon>
    </lineage>
</organism>
<dbReference type="RefSeq" id="WP_176163598.1">
    <property type="nucleotide sequence ID" value="NZ_CP054929.1"/>
</dbReference>
<sequence>MNVRRRRHLRVVAMVAVVFIALTGARRSGGGGCDDNDSGSSSSSDGFVSGSSSGGSSSGGSSSGDSSSGGDYGGGSYGGGSYSGGSYNGGTSSGYDSTPTPSPTPTEPTYVGDVSGETNGSNCRYDQSSSQLEYDVTVHNPSTVTTYDYSITVKWAASSNSQTMGTDYERVTVGPGQSQTVTMSSYYTFSERTYYTCQVTSASKSAS</sequence>
<evidence type="ECO:0000313" key="3">
    <source>
        <dbReference type="EMBL" id="QKW51891.1"/>
    </source>
</evidence>
<feature type="region of interest" description="Disordered" evidence="1">
    <location>
        <begin position="27"/>
        <end position="120"/>
    </location>
</feature>